<evidence type="ECO:0000313" key="5">
    <source>
        <dbReference type="Proteomes" id="UP001595859"/>
    </source>
</evidence>
<reference evidence="5" key="1">
    <citation type="journal article" date="2019" name="Int. J. Syst. Evol. Microbiol.">
        <title>The Global Catalogue of Microorganisms (GCM) 10K type strain sequencing project: providing services to taxonomists for standard genome sequencing and annotation.</title>
        <authorList>
            <consortium name="The Broad Institute Genomics Platform"/>
            <consortium name="The Broad Institute Genome Sequencing Center for Infectious Disease"/>
            <person name="Wu L."/>
            <person name="Ma J."/>
        </authorList>
    </citation>
    <scope>NUCLEOTIDE SEQUENCE [LARGE SCALE GENOMIC DNA]</scope>
    <source>
        <strain evidence="5">ZS-22-S1</strain>
    </source>
</reference>
<sequence>MSDRNADTSVPIHPLIAARWSPRALDPAGVVTDEQLRAVLEAARWAPSNGNTQPARYLVGRRGDETYARLSDLLSARNQGWAHAAGALILVCAVTVNEKGRIPMAEYGTGLAAGNLALQAVAEGLVAHQMGGFDKEGTKLVFSLPADVEPQTVIALGTLGDPALLDEERRAKELAPRRRLALDEIAFTGEWGNPVF</sequence>
<evidence type="ECO:0000256" key="2">
    <source>
        <dbReference type="ARBA" id="ARBA00023002"/>
    </source>
</evidence>
<dbReference type="RefSeq" id="WP_378056449.1">
    <property type="nucleotide sequence ID" value="NZ_JBHSIS010000006.1"/>
</dbReference>
<gene>
    <name evidence="4" type="ORF">ACFPCV_13450</name>
</gene>
<keyword evidence="2" id="KW-0560">Oxidoreductase</keyword>
<name>A0ABV9RYS5_9PSEU</name>
<evidence type="ECO:0000313" key="4">
    <source>
        <dbReference type="EMBL" id="MFC4854513.1"/>
    </source>
</evidence>
<dbReference type="EMBL" id="JBHSIS010000006">
    <property type="protein sequence ID" value="MFC4854513.1"/>
    <property type="molecule type" value="Genomic_DNA"/>
</dbReference>
<comment type="similarity">
    <text evidence="1">Belongs to the nitroreductase family.</text>
</comment>
<feature type="domain" description="Nitroreductase" evidence="3">
    <location>
        <begin position="76"/>
        <end position="157"/>
    </location>
</feature>
<dbReference type="Gene3D" id="3.40.109.10">
    <property type="entry name" value="NADH Oxidase"/>
    <property type="match status" value="1"/>
</dbReference>
<organism evidence="4 5">
    <name type="scientific">Actinophytocola glycyrrhizae</name>
    <dbReference type="NCBI Taxonomy" id="2044873"/>
    <lineage>
        <taxon>Bacteria</taxon>
        <taxon>Bacillati</taxon>
        <taxon>Actinomycetota</taxon>
        <taxon>Actinomycetes</taxon>
        <taxon>Pseudonocardiales</taxon>
        <taxon>Pseudonocardiaceae</taxon>
    </lineage>
</organism>
<protein>
    <submittedName>
        <fullName evidence="4">Nitroreductase family protein</fullName>
    </submittedName>
</protein>
<dbReference type="Proteomes" id="UP001595859">
    <property type="component" value="Unassembled WGS sequence"/>
</dbReference>
<dbReference type="PANTHER" id="PTHR43673:SF10">
    <property type="entry name" value="NADH DEHYDROGENASE_NAD(P)H NITROREDUCTASE XCC3605-RELATED"/>
    <property type="match status" value="1"/>
</dbReference>
<keyword evidence="5" id="KW-1185">Reference proteome</keyword>
<evidence type="ECO:0000256" key="1">
    <source>
        <dbReference type="ARBA" id="ARBA00007118"/>
    </source>
</evidence>
<comment type="caution">
    <text evidence="4">The sequence shown here is derived from an EMBL/GenBank/DDBJ whole genome shotgun (WGS) entry which is preliminary data.</text>
</comment>
<evidence type="ECO:0000259" key="3">
    <source>
        <dbReference type="Pfam" id="PF00881"/>
    </source>
</evidence>
<dbReference type="PANTHER" id="PTHR43673">
    <property type="entry name" value="NAD(P)H NITROREDUCTASE YDGI-RELATED"/>
    <property type="match status" value="1"/>
</dbReference>
<feature type="domain" description="Nitroreductase" evidence="3">
    <location>
        <begin position="16"/>
        <end position="73"/>
    </location>
</feature>
<dbReference type="Pfam" id="PF00881">
    <property type="entry name" value="Nitroreductase"/>
    <property type="match status" value="2"/>
</dbReference>
<accession>A0ABV9RYS5</accession>
<dbReference type="InterPro" id="IPR000415">
    <property type="entry name" value="Nitroreductase-like"/>
</dbReference>
<dbReference type="InterPro" id="IPR029479">
    <property type="entry name" value="Nitroreductase"/>
</dbReference>
<dbReference type="CDD" id="cd02138">
    <property type="entry name" value="TdsD-like"/>
    <property type="match status" value="1"/>
</dbReference>
<dbReference type="SUPFAM" id="SSF55469">
    <property type="entry name" value="FMN-dependent nitroreductase-like"/>
    <property type="match status" value="1"/>
</dbReference>
<proteinExistence type="inferred from homology"/>